<feature type="region of interest" description="Disordered" evidence="1">
    <location>
        <begin position="1"/>
        <end position="55"/>
    </location>
</feature>
<feature type="compositionally biased region" description="Basic residues" evidence="1">
    <location>
        <begin position="98"/>
        <end position="107"/>
    </location>
</feature>
<evidence type="ECO:0000313" key="3">
    <source>
        <dbReference type="Proteomes" id="UP000326857"/>
    </source>
</evidence>
<reference evidence="2 3" key="1">
    <citation type="submission" date="2019-09" db="EMBL/GenBank/DDBJ databases">
        <authorList>
            <person name="Dittami M. S."/>
        </authorList>
    </citation>
    <scope>NUCLEOTIDE SEQUENCE [LARGE SCALE GENOMIC DNA]</scope>
    <source>
        <strain evidence="2">SPHINGO391</strain>
    </source>
</reference>
<evidence type="ECO:0000256" key="1">
    <source>
        <dbReference type="SAM" id="MobiDB-lite"/>
    </source>
</evidence>
<dbReference type="EMBL" id="CABVLI010000029">
    <property type="protein sequence ID" value="VVT01621.1"/>
    <property type="molecule type" value="Genomic_DNA"/>
</dbReference>
<protein>
    <submittedName>
        <fullName evidence="2">Uncharacterized protein</fullName>
    </submittedName>
</protein>
<accession>A0A5E7Y4Y3</accession>
<dbReference type="Proteomes" id="UP000326857">
    <property type="component" value="Unassembled WGS sequence"/>
</dbReference>
<feature type="region of interest" description="Disordered" evidence="1">
    <location>
        <begin position="86"/>
        <end position="118"/>
    </location>
</feature>
<gene>
    <name evidence="2" type="ORF">SPHINGO391_350260</name>
</gene>
<name>A0A5E7Y4Y3_9SPHN</name>
<feature type="compositionally biased region" description="Basic residues" evidence="1">
    <location>
        <begin position="43"/>
        <end position="55"/>
    </location>
</feature>
<dbReference type="AlphaFoldDB" id="A0A5E7Y4Y3"/>
<feature type="compositionally biased region" description="Basic and acidic residues" evidence="1">
    <location>
        <begin position="27"/>
        <end position="38"/>
    </location>
</feature>
<organism evidence="2 3">
    <name type="scientific">Sphingomonas aurantiaca</name>
    <dbReference type="NCBI Taxonomy" id="185949"/>
    <lineage>
        <taxon>Bacteria</taxon>
        <taxon>Pseudomonadati</taxon>
        <taxon>Pseudomonadota</taxon>
        <taxon>Alphaproteobacteria</taxon>
        <taxon>Sphingomonadales</taxon>
        <taxon>Sphingomonadaceae</taxon>
        <taxon>Sphingomonas</taxon>
    </lineage>
</organism>
<proteinExistence type="predicted"/>
<feature type="compositionally biased region" description="Low complexity" evidence="1">
    <location>
        <begin position="88"/>
        <end position="97"/>
    </location>
</feature>
<evidence type="ECO:0000313" key="2">
    <source>
        <dbReference type="EMBL" id="VVT01621.1"/>
    </source>
</evidence>
<sequence length="186" mass="19902">MAQFRAAADAGRDPRGGTAQPVGGDAAPRRDRVADRHAGIGRARGRHQRARRGRARRWCGDRARDAAARGAAAHLRRGYARCGGRGGCDQAARGGQPRARRGRAVHRRGGDPGGAGLTVGRAAHRRFRPLMAAGDGLDGRLVERRHLHGLALGGRVRRVRLGRLFGLGLADFLVRFLLALGHDDTS</sequence>